<dbReference type="Pfam" id="PF13041">
    <property type="entry name" value="PPR_2"/>
    <property type="match status" value="2"/>
</dbReference>
<dbReference type="OrthoDB" id="185373at2759"/>
<accession>A0A2R6R6U6</accession>
<dbReference type="InParanoid" id="A0A2R6R6U6"/>
<dbReference type="PANTHER" id="PTHR47926">
    <property type="entry name" value="PENTATRICOPEPTIDE REPEAT-CONTAINING PROTEIN"/>
    <property type="match status" value="1"/>
</dbReference>
<feature type="repeat" description="PPR" evidence="2">
    <location>
        <begin position="95"/>
        <end position="125"/>
    </location>
</feature>
<keyword evidence="4" id="KW-1185">Reference proteome</keyword>
<dbReference type="AlphaFoldDB" id="A0A2R6R6U6"/>
<dbReference type="PANTHER" id="PTHR47926:SF465">
    <property type="entry name" value="PENTATRICOPEPTIDE REPEAT (PPR-LIKE) SUPERFAMILY PROTEIN"/>
    <property type="match status" value="1"/>
</dbReference>
<dbReference type="InterPro" id="IPR046960">
    <property type="entry name" value="PPR_At4g14850-like_plant"/>
</dbReference>
<dbReference type="InterPro" id="IPR002885">
    <property type="entry name" value="PPR_rpt"/>
</dbReference>
<dbReference type="FunFam" id="1.25.40.10:FF:000144">
    <property type="entry name" value="Pentatricopeptide repeat-containing protein, mitochondrial"/>
    <property type="match status" value="1"/>
</dbReference>
<comment type="caution">
    <text evidence="3">The sequence shown here is derived from an EMBL/GenBank/DDBJ whole genome shotgun (WGS) entry which is preliminary data.</text>
</comment>
<evidence type="ECO:0000256" key="1">
    <source>
        <dbReference type="ARBA" id="ARBA00022737"/>
    </source>
</evidence>
<dbReference type="GO" id="GO:0003723">
    <property type="term" value="F:RNA binding"/>
    <property type="evidence" value="ECO:0007669"/>
    <property type="project" value="InterPro"/>
</dbReference>
<dbReference type="FunFam" id="1.25.40.10:FF:000366">
    <property type="entry name" value="Pentatricopeptide (PPR) repeat-containing protein"/>
    <property type="match status" value="1"/>
</dbReference>
<reference evidence="4" key="2">
    <citation type="journal article" date="2018" name="BMC Genomics">
        <title>A manually annotated Actinidia chinensis var. chinensis (kiwifruit) genome highlights the challenges associated with draft genomes and gene prediction in plants.</title>
        <authorList>
            <person name="Pilkington S.M."/>
            <person name="Crowhurst R."/>
            <person name="Hilario E."/>
            <person name="Nardozza S."/>
            <person name="Fraser L."/>
            <person name="Peng Y."/>
            <person name="Gunaseelan K."/>
            <person name="Simpson R."/>
            <person name="Tahir J."/>
            <person name="Deroles S.C."/>
            <person name="Templeton K."/>
            <person name="Luo Z."/>
            <person name="Davy M."/>
            <person name="Cheng C."/>
            <person name="McNeilage M."/>
            <person name="Scaglione D."/>
            <person name="Liu Y."/>
            <person name="Zhang Q."/>
            <person name="Datson P."/>
            <person name="De Silva N."/>
            <person name="Gardiner S.E."/>
            <person name="Bassett H."/>
            <person name="Chagne D."/>
            <person name="McCallum J."/>
            <person name="Dzierzon H."/>
            <person name="Deng C."/>
            <person name="Wang Y.Y."/>
            <person name="Barron L."/>
            <person name="Manako K."/>
            <person name="Bowen J."/>
            <person name="Foster T.M."/>
            <person name="Erridge Z.A."/>
            <person name="Tiffin H."/>
            <person name="Waite C.N."/>
            <person name="Davies K.M."/>
            <person name="Grierson E.P."/>
            <person name="Laing W.A."/>
            <person name="Kirk R."/>
            <person name="Chen X."/>
            <person name="Wood M."/>
            <person name="Montefiori M."/>
            <person name="Brummell D.A."/>
            <person name="Schwinn K.E."/>
            <person name="Catanach A."/>
            <person name="Fullerton C."/>
            <person name="Li D."/>
            <person name="Meiyalaghan S."/>
            <person name="Nieuwenhuizen N."/>
            <person name="Read N."/>
            <person name="Prakash R."/>
            <person name="Hunter D."/>
            <person name="Zhang H."/>
            <person name="McKenzie M."/>
            <person name="Knabel M."/>
            <person name="Harris A."/>
            <person name="Allan A.C."/>
            <person name="Gleave A."/>
            <person name="Chen A."/>
            <person name="Janssen B.J."/>
            <person name="Plunkett B."/>
            <person name="Ampomah-Dwamena C."/>
            <person name="Voogd C."/>
            <person name="Leif D."/>
            <person name="Lafferty D."/>
            <person name="Souleyre E.J.F."/>
            <person name="Varkonyi-Gasic E."/>
            <person name="Gambi F."/>
            <person name="Hanley J."/>
            <person name="Yao J.L."/>
            <person name="Cheung J."/>
            <person name="David K.M."/>
            <person name="Warren B."/>
            <person name="Marsh K."/>
            <person name="Snowden K.C."/>
            <person name="Lin-Wang K."/>
            <person name="Brian L."/>
            <person name="Martinez-Sanchez M."/>
            <person name="Wang M."/>
            <person name="Ileperuma N."/>
            <person name="Macnee N."/>
            <person name="Campin R."/>
            <person name="McAtee P."/>
            <person name="Drummond R.S.M."/>
            <person name="Espley R.V."/>
            <person name="Ireland H.S."/>
            <person name="Wu R."/>
            <person name="Atkinson R.G."/>
            <person name="Karunairetnam S."/>
            <person name="Bulley S."/>
            <person name="Chunkath S."/>
            <person name="Hanley Z."/>
            <person name="Storey R."/>
            <person name="Thrimawithana A.H."/>
            <person name="Thomson S."/>
            <person name="David C."/>
            <person name="Testolin R."/>
            <person name="Huang H."/>
            <person name="Hellens R.P."/>
            <person name="Schaffer R.J."/>
        </authorList>
    </citation>
    <scope>NUCLEOTIDE SEQUENCE [LARGE SCALE GENOMIC DNA]</scope>
    <source>
        <strain evidence="4">cv. Red5</strain>
    </source>
</reference>
<dbReference type="EMBL" id="NKQK01000009">
    <property type="protein sequence ID" value="PSS21740.1"/>
    <property type="molecule type" value="Genomic_DNA"/>
</dbReference>
<dbReference type="InterPro" id="IPR046848">
    <property type="entry name" value="E_motif"/>
</dbReference>
<feature type="repeat" description="PPR" evidence="2">
    <location>
        <begin position="227"/>
        <end position="261"/>
    </location>
</feature>
<evidence type="ECO:0000313" key="4">
    <source>
        <dbReference type="Proteomes" id="UP000241394"/>
    </source>
</evidence>
<feature type="repeat" description="PPR" evidence="2">
    <location>
        <begin position="391"/>
        <end position="425"/>
    </location>
</feature>
<sequence>MPSLSFPTRTLRLPWRTKPNSKLKRPCVVQTILNLCSQGHLSRAVESLDNLARKGLRLDSQTLAFLLQQCANSKSLKEGKWVHLHLKLTGLKKPNAFISNHLINLYCKCGDHGEARKVFDKMSVRNLYSWNNMLSGYAKSGMIKPARRLFDKMPERDVVSWNTMVIGYAQNGYCDEALMFYRDLRRLSIGFNEFSFAGVLTVCVKLKELGFTRQVHCQVLIAGFLSNVVLSSSVVDAYAKCGEMSDARRLFDEMTNRDVLAWTTLVSGYAKWGDMQSASELFDDMPEKNPVSWTALISGYARNNMGNEALELFAKMISFQIRPDQFTFSSCLCACASMASLKHGKQIHAYLIRTSFKPNTIVVSSLIDMYSKCGNLAVGRRVFDIMGNKQYYVLWNTMLSALAQHGCGEEAIQMFDDMVRSGVKPDRITYVVILNACSHSGLVQEGLGYFQSMARDHVIVPDQEHYACLIDLLGRAGCFNELMNQLEKIPGKPDGPVWNALLGVCRIQGNRDLGKQAAENLIDLEPQSSAAYVFLSSIYAVLGRWDSVEKVRKLMNERGVKKERAISWVEIENKLHVFTVLDRLYPLNEEIYSVLEQLTRQMEDDF</sequence>
<gene>
    <name evidence="3" type="ORF">CEY00_Acc10789</name>
</gene>
<dbReference type="OMA" id="AISWVEI"/>
<proteinExistence type="predicted"/>
<name>A0A2R6R6U6_ACTCC</name>
<reference evidence="3 4" key="1">
    <citation type="submission" date="2017-07" db="EMBL/GenBank/DDBJ databases">
        <title>An improved, manually edited Actinidia chinensis var. chinensis (kiwifruit) genome highlights the challenges associated with draft genomes and gene prediction in plants.</title>
        <authorList>
            <person name="Pilkington S."/>
            <person name="Crowhurst R."/>
            <person name="Hilario E."/>
            <person name="Nardozza S."/>
            <person name="Fraser L."/>
            <person name="Peng Y."/>
            <person name="Gunaseelan K."/>
            <person name="Simpson R."/>
            <person name="Tahir J."/>
            <person name="Deroles S."/>
            <person name="Templeton K."/>
            <person name="Luo Z."/>
            <person name="Davy M."/>
            <person name="Cheng C."/>
            <person name="Mcneilage M."/>
            <person name="Scaglione D."/>
            <person name="Liu Y."/>
            <person name="Zhang Q."/>
            <person name="Datson P."/>
            <person name="De Silva N."/>
            <person name="Gardiner S."/>
            <person name="Bassett H."/>
            <person name="Chagne D."/>
            <person name="Mccallum J."/>
            <person name="Dzierzon H."/>
            <person name="Deng C."/>
            <person name="Wang Y.-Y."/>
            <person name="Barron N."/>
            <person name="Manako K."/>
            <person name="Bowen J."/>
            <person name="Foster T."/>
            <person name="Erridge Z."/>
            <person name="Tiffin H."/>
            <person name="Waite C."/>
            <person name="Davies K."/>
            <person name="Grierson E."/>
            <person name="Laing W."/>
            <person name="Kirk R."/>
            <person name="Chen X."/>
            <person name="Wood M."/>
            <person name="Montefiori M."/>
            <person name="Brummell D."/>
            <person name="Schwinn K."/>
            <person name="Catanach A."/>
            <person name="Fullerton C."/>
            <person name="Li D."/>
            <person name="Meiyalaghan S."/>
            <person name="Nieuwenhuizen N."/>
            <person name="Read N."/>
            <person name="Prakash R."/>
            <person name="Hunter D."/>
            <person name="Zhang H."/>
            <person name="Mckenzie M."/>
            <person name="Knabel M."/>
            <person name="Harris A."/>
            <person name="Allan A."/>
            <person name="Chen A."/>
            <person name="Janssen B."/>
            <person name="Plunkett B."/>
            <person name="Dwamena C."/>
            <person name="Voogd C."/>
            <person name="Leif D."/>
            <person name="Lafferty D."/>
            <person name="Souleyre E."/>
            <person name="Varkonyi-Gasic E."/>
            <person name="Gambi F."/>
            <person name="Hanley J."/>
            <person name="Yao J.-L."/>
            <person name="Cheung J."/>
            <person name="David K."/>
            <person name="Warren B."/>
            <person name="Marsh K."/>
            <person name="Snowden K."/>
            <person name="Lin-Wang K."/>
            <person name="Brian L."/>
            <person name="Martinez-Sanchez M."/>
            <person name="Wang M."/>
            <person name="Ileperuma N."/>
            <person name="Macnee N."/>
            <person name="Campin R."/>
            <person name="Mcatee P."/>
            <person name="Drummond R."/>
            <person name="Espley R."/>
            <person name="Ireland H."/>
            <person name="Wu R."/>
            <person name="Atkinson R."/>
            <person name="Karunairetnam S."/>
            <person name="Bulley S."/>
            <person name="Chunkath S."/>
            <person name="Hanley Z."/>
            <person name="Storey R."/>
            <person name="Thrimawithana A."/>
            <person name="Thomson S."/>
            <person name="David C."/>
            <person name="Testolin R."/>
        </authorList>
    </citation>
    <scope>NUCLEOTIDE SEQUENCE [LARGE SCALE GENOMIC DNA]</scope>
    <source>
        <strain evidence="4">cv. Red5</strain>
        <tissue evidence="3">Young leaf</tissue>
    </source>
</reference>
<dbReference type="Gramene" id="PSS21740">
    <property type="protein sequence ID" value="PSS21740"/>
    <property type="gene ID" value="CEY00_Acc10789"/>
</dbReference>
<dbReference type="Gene3D" id="1.25.40.10">
    <property type="entry name" value="Tetratricopeptide repeat domain"/>
    <property type="match status" value="4"/>
</dbReference>
<dbReference type="NCBIfam" id="TIGR00756">
    <property type="entry name" value="PPR"/>
    <property type="match status" value="8"/>
</dbReference>
<dbReference type="Pfam" id="PF20431">
    <property type="entry name" value="E_motif"/>
    <property type="match status" value="1"/>
</dbReference>
<feature type="repeat" description="PPR" evidence="2">
    <location>
        <begin position="289"/>
        <end position="323"/>
    </location>
</feature>
<organism evidence="3 4">
    <name type="scientific">Actinidia chinensis var. chinensis</name>
    <name type="common">Chinese soft-hair kiwi</name>
    <dbReference type="NCBI Taxonomy" id="1590841"/>
    <lineage>
        <taxon>Eukaryota</taxon>
        <taxon>Viridiplantae</taxon>
        <taxon>Streptophyta</taxon>
        <taxon>Embryophyta</taxon>
        <taxon>Tracheophyta</taxon>
        <taxon>Spermatophyta</taxon>
        <taxon>Magnoliopsida</taxon>
        <taxon>eudicotyledons</taxon>
        <taxon>Gunneridae</taxon>
        <taxon>Pentapetalae</taxon>
        <taxon>asterids</taxon>
        <taxon>Ericales</taxon>
        <taxon>Actinidiaceae</taxon>
        <taxon>Actinidia</taxon>
    </lineage>
</organism>
<dbReference type="PROSITE" id="PS51375">
    <property type="entry name" value="PPR"/>
    <property type="match status" value="6"/>
</dbReference>
<dbReference type="FunFam" id="1.25.40.10:FF:000709">
    <property type="entry name" value="Pentatricopeptide repeat-containing protein At2g21090"/>
    <property type="match status" value="1"/>
</dbReference>
<evidence type="ECO:0000313" key="3">
    <source>
        <dbReference type="EMBL" id="PSS21740.1"/>
    </source>
</evidence>
<dbReference type="FunCoup" id="A0A2R6R6U6">
    <property type="interactions" value="499"/>
</dbReference>
<protein>
    <submittedName>
        <fullName evidence="3">Pentatricopeptide repeat-containing protein</fullName>
    </submittedName>
</protein>
<feature type="repeat" description="PPR" evidence="2">
    <location>
        <begin position="126"/>
        <end position="160"/>
    </location>
</feature>
<dbReference type="FunFam" id="1.25.40.10:FF:000442">
    <property type="entry name" value="Pentatricopeptide repeat-containing protein At3g49710"/>
    <property type="match status" value="1"/>
</dbReference>
<dbReference type="Pfam" id="PF01535">
    <property type="entry name" value="PPR"/>
    <property type="match status" value="5"/>
</dbReference>
<evidence type="ECO:0000256" key="2">
    <source>
        <dbReference type="PROSITE-ProRule" id="PRU00708"/>
    </source>
</evidence>
<feature type="repeat" description="PPR" evidence="2">
    <location>
        <begin position="426"/>
        <end position="460"/>
    </location>
</feature>
<dbReference type="SUPFAM" id="SSF48452">
    <property type="entry name" value="TPR-like"/>
    <property type="match status" value="2"/>
</dbReference>
<keyword evidence="1" id="KW-0677">Repeat</keyword>
<dbReference type="GO" id="GO:0009451">
    <property type="term" value="P:RNA modification"/>
    <property type="evidence" value="ECO:0007669"/>
    <property type="project" value="InterPro"/>
</dbReference>
<dbReference type="InterPro" id="IPR011990">
    <property type="entry name" value="TPR-like_helical_dom_sf"/>
</dbReference>
<dbReference type="STRING" id="1590841.A0A2R6R6U6"/>
<dbReference type="Proteomes" id="UP000241394">
    <property type="component" value="Chromosome LG9"/>
</dbReference>